<evidence type="ECO:0000256" key="7">
    <source>
        <dbReference type="ARBA" id="ARBA00030776"/>
    </source>
</evidence>
<dbReference type="GO" id="GO:0032784">
    <property type="term" value="P:regulation of DNA-templated transcription elongation"/>
    <property type="evidence" value="ECO:0007669"/>
    <property type="project" value="UniProtKB-UniRule"/>
</dbReference>
<dbReference type="HAMAP" id="MF_00105">
    <property type="entry name" value="GreA_GreB"/>
    <property type="match status" value="1"/>
</dbReference>
<dbReference type="PANTHER" id="PTHR30437:SF4">
    <property type="entry name" value="TRANSCRIPTION ELONGATION FACTOR GREA"/>
    <property type="match status" value="1"/>
</dbReference>
<dbReference type="Gene3D" id="3.10.50.30">
    <property type="entry name" value="Transcription elongation factor, GreA/GreB, C-terminal domain"/>
    <property type="match status" value="1"/>
</dbReference>
<dbReference type="InterPro" id="IPR036805">
    <property type="entry name" value="Tscrpt_elong_fac_GreA/B_N_sf"/>
</dbReference>
<evidence type="ECO:0000256" key="2">
    <source>
        <dbReference type="ARBA" id="ARBA00013729"/>
    </source>
</evidence>
<feature type="domain" description="Transcription elongation factor GreA/GreB N-terminal" evidence="11">
    <location>
        <begin position="6"/>
        <end position="75"/>
    </location>
</feature>
<evidence type="ECO:0000259" key="10">
    <source>
        <dbReference type="Pfam" id="PF01272"/>
    </source>
</evidence>
<dbReference type="InterPro" id="IPR006359">
    <property type="entry name" value="Tscrpt_elong_fac_GreA"/>
</dbReference>
<dbReference type="SUPFAM" id="SSF54534">
    <property type="entry name" value="FKBP-like"/>
    <property type="match status" value="1"/>
</dbReference>
<keyword evidence="4 8" id="KW-0238">DNA-binding</keyword>
<dbReference type="InterPro" id="IPR028624">
    <property type="entry name" value="Tscrpt_elong_fac_GreA/B"/>
</dbReference>
<evidence type="ECO:0000256" key="4">
    <source>
        <dbReference type="ARBA" id="ARBA00023125"/>
    </source>
</evidence>
<dbReference type="OrthoDB" id="9808774at2"/>
<evidence type="ECO:0000256" key="8">
    <source>
        <dbReference type="HAMAP-Rule" id="MF_00105"/>
    </source>
</evidence>
<dbReference type="NCBIfam" id="NF001263">
    <property type="entry name" value="PRK00226.1-4"/>
    <property type="match status" value="1"/>
</dbReference>
<dbReference type="Pfam" id="PF01272">
    <property type="entry name" value="GreA_GreB"/>
    <property type="match status" value="1"/>
</dbReference>
<dbReference type="InterPro" id="IPR022691">
    <property type="entry name" value="Tscrpt_elong_fac_GreA/B_N"/>
</dbReference>
<dbReference type="Pfam" id="PF03449">
    <property type="entry name" value="GreA_GreB_N"/>
    <property type="match status" value="1"/>
</dbReference>
<organism evidence="12 13">
    <name type="scientific">Blattabacterium cuenoti STAT</name>
    <dbReference type="NCBI Taxonomy" id="1457030"/>
    <lineage>
        <taxon>Bacteria</taxon>
        <taxon>Pseudomonadati</taxon>
        <taxon>Bacteroidota</taxon>
        <taxon>Flavobacteriia</taxon>
        <taxon>Flavobacteriales</taxon>
        <taxon>Blattabacteriaceae</taxon>
        <taxon>Blattabacterium</taxon>
    </lineage>
</organism>
<dbReference type="Proteomes" id="UP000263619">
    <property type="component" value="Chromosome"/>
</dbReference>
<dbReference type="RefSeq" id="WP_119305663.1">
    <property type="nucleotide sequence ID" value="NZ_AP014608.1"/>
</dbReference>
<protein>
    <recommendedName>
        <fullName evidence="2 8">Transcription elongation factor GreA</fullName>
    </recommendedName>
    <alternativeName>
        <fullName evidence="7 8">Transcript cleavage factor GreA</fullName>
    </alternativeName>
</protein>
<reference evidence="12 13" key="1">
    <citation type="submission" date="2014-06" db="EMBL/GenBank/DDBJ databases">
        <title>Genome sequence of the intracellular symbiont Blattabacterium cuenoti, strain STAT from the wood feeding cockroach Salganea taiwanensis taiwanensis.</title>
        <authorList>
            <person name="Kinjo Y."/>
            <person name="Ohkuma M."/>
            <person name="Tokuda G."/>
        </authorList>
    </citation>
    <scope>NUCLEOTIDE SEQUENCE [LARGE SCALE GENOMIC DNA]</scope>
    <source>
        <strain evidence="12 13">STAT</strain>
    </source>
</reference>
<dbReference type="GO" id="GO:0003677">
    <property type="term" value="F:DNA binding"/>
    <property type="evidence" value="ECO:0007669"/>
    <property type="project" value="UniProtKB-UniRule"/>
</dbReference>
<feature type="domain" description="Transcription elongation factor GreA/GreB C-terminal" evidence="10">
    <location>
        <begin position="84"/>
        <end position="157"/>
    </location>
</feature>
<keyword evidence="12" id="KW-0648">Protein biosynthesis</keyword>
<evidence type="ECO:0000313" key="13">
    <source>
        <dbReference type="Proteomes" id="UP000263619"/>
    </source>
</evidence>
<dbReference type="NCBIfam" id="TIGR01462">
    <property type="entry name" value="greA"/>
    <property type="match status" value="1"/>
</dbReference>
<dbReference type="PANTHER" id="PTHR30437">
    <property type="entry name" value="TRANSCRIPTION ELONGATION FACTOR GREA"/>
    <property type="match status" value="1"/>
</dbReference>
<evidence type="ECO:0000259" key="11">
    <source>
        <dbReference type="Pfam" id="PF03449"/>
    </source>
</evidence>
<gene>
    <name evidence="8" type="primary">greA</name>
    <name evidence="12" type="ORF">STAT_504</name>
</gene>
<proteinExistence type="inferred from homology"/>
<dbReference type="GO" id="GO:0003746">
    <property type="term" value="F:translation elongation factor activity"/>
    <property type="evidence" value="ECO:0007669"/>
    <property type="project" value="UniProtKB-KW"/>
</dbReference>
<name>A0A224AJT7_9FLAO</name>
<evidence type="ECO:0000256" key="6">
    <source>
        <dbReference type="ARBA" id="ARBA00024916"/>
    </source>
</evidence>
<keyword evidence="3 8" id="KW-0805">Transcription regulation</keyword>
<sequence>MEKFEYITKEGLEKLQKKIERLENIERPKISMQIAEARDKGDLSENAEYDAIKEAQGFLEMNIAKLKKKLSNSRIIDGSQINRTRVSILSTVRIKNLTYGGEQIYTLVPEGEADLKSGKISINTPISTGLLGKQVGEIAHIKLPNKMILDYEILEIAFNE</sequence>
<accession>A0A224AJT7</accession>
<dbReference type="PROSITE" id="PS00829">
    <property type="entry name" value="GREAB_1"/>
    <property type="match status" value="1"/>
</dbReference>
<comment type="function">
    <text evidence="6 8 9">Necessary for efficient RNA polymerase transcription elongation past template-encoded arresting sites. The arresting sites in DNA have the property of trapping a certain fraction of elongating RNA polymerases that pass through, resulting in locked ternary complexes. Cleavage of the nascent transcript by cleavage factors such as GreA or GreB allows the resumption of elongation from the new 3'terminus. GreA releases sequences of 2 to 3 nucleotides.</text>
</comment>
<dbReference type="AlphaFoldDB" id="A0A224AJT7"/>
<keyword evidence="5 8" id="KW-0804">Transcription</keyword>
<dbReference type="GO" id="GO:0070063">
    <property type="term" value="F:RNA polymerase binding"/>
    <property type="evidence" value="ECO:0007669"/>
    <property type="project" value="InterPro"/>
</dbReference>
<evidence type="ECO:0000256" key="5">
    <source>
        <dbReference type="ARBA" id="ARBA00023163"/>
    </source>
</evidence>
<dbReference type="InterPro" id="IPR036953">
    <property type="entry name" value="GreA/GreB_C_sf"/>
</dbReference>
<dbReference type="GO" id="GO:0006354">
    <property type="term" value="P:DNA-templated transcription elongation"/>
    <property type="evidence" value="ECO:0007669"/>
    <property type="project" value="TreeGrafter"/>
</dbReference>
<keyword evidence="13" id="KW-1185">Reference proteome</keyword>
<keyword evidence="12" id="KW-0251">Elongation factor</keyword>
<dbReference type="EMBL" id="AP014608">
    <property type="protein sequence ID" value="BBA17411.1"/>
    <property type="molecule type" value="Genomic_DNA"/>
</dbReference>
<dbReference type="PIRSF" id="PIRSF006092">
    <property type="entry name" value="GreA_GreB"/>
    <property type="match status" value="1"/>
</dbReference>
<dbReference type="InterPro" id="IPR001437">
    <property type="entry name" value="Tscrpt_elong_fac_GreA/B_C"/>
</dbReference>
<dbReference type="SUPFAM" id="SSF46557">
    <property type="entry name" value="GreA transcript cleavage protein, N-terminal domain"/>
    <property type="match status" value="1"/>
</dbReference>
<evidence type="ECO:0000256" key="1">
    <source>
        <dbReference type="ARBA" id="ARBA00008213"/>
    </source>
</evidence>
<evidence type="ECO:0000313" key="12">
    <source>
        <dbReference type="EMBL" id="BBA17411.1"/>
    </source>
</evidence>
<dbReference type="FunFam" id="1.10.287.180:FF:000001">
    <property type="entry name" value="Transcription elongation factor GreA"/>
    <property type="match status" value="1"/>
</dbReference>
<dbReference type="InterPro" id="IPR023459">
    <property type="entry name" value="Tscrpt_elong_fac_GreA/B_fam"/>
</dbReference>
<evidence type="ECO:0000256" key="9">
    <source>
        <dbReference type="RuleBase" id="RU000556"/>
    </source>
</evidence>
<comment type="similarity">
    <text evidence="1 8 9">Belongs to the GreA/GreB family.</text>
</comment>
<evidence type="ECO:0000256" key="3">
    <source>
        <dbReference type="ARBA" id="ARBA00023015"/>
    </source>
</evidence>
<dbReference type="Gene3D" id="1.10.287.180">
    <property type="entry name" value="Transcription elongation factor, GreA/GreB, N-terminal domain"/>
    <property type="match status" value="1"/>
</dbReference>
<dbReference type="InterPro" id="IPR018151">
    <property type="entry name" value="TF_GreA/GreB_CS"/>
</dbReference>